<evidence type="ECO:0008006" key="5">
    <source>
        <dbReference type="Google" id="ProtNLM"/>
    </source>
</evidence>
<comment type="caution">
    <text evidence="3">The sequence shown here is derived from an EMBL/GenBank/DDBJ whole genome shotgun (WGS) entry which is preliminary data.</text>
</comment>
<accession>A0A7X2XT37</accession>
<dbReference type="PANTHER" id="PTHR38730:SF1">
    <property type="entry name" value="SLL7028 PROTEIN"/>
    <property type="match status" value="1"/>
</dbReference>
<keyword evidence="4" id="KW-1185">Reference proteome</keyword>
<dbReference type="Pfam" id="PF09967">
    <property type="entry name" value="DUF2201"/>
    <property type="match status" value="1"/>
</dbReference>
<dbReference type="InterPro" id="IPR018698">
    <property type="entry name" value="VWA-like_dom"/>
</dbReference>
<dbReference type="InterPro" id="IPR025154">
    <property type="entry name" value="Put_metallopeptidase_dom"/>
</dbReference>
<dbReference type="Gene3D" id="3.40.50.410">
    <property type="entry name" value="von Willebrand factor, type A domain"/>
    <property type="match status" value="1"/>
</dbReference>
<dbReference type="EMBL" id="WNJO01000001">
    <property type="protein sequence ID" value="MTV81116.1"/>
    <property type="molecule type" value="Genomic_DNA"/>
</dbReference>
<dbReference type="CDD" id="cd00198">
    <property type="entry name" value="vWFA"/>
    <property type="match status" value="1"/>
</dbReference>
<reference evidence="3 4" key="1">
    <citation type="submission" date="2019-11" db="EMBL/GenBank/DDBJ databases">
        <title>Lactobacillus sp. nov. CRM56-3, isolated from fermented tea leaves.</title>
        <authorList>
            <person name="Phuengjayaem S."/>
            <person name="Tanasupawat S."/>
        </authorList>
    </citation>
    <scope>NUCLEOTIDE SEQUENCE [LARGE SCALE GENOMIC DNA]</scope>
    <source>
        <strain evidence="3 4">CRM56-3</strain>
    </source>
</reference>
<evidence type="ECO:0000313" key="3">
    <source>
        <dbReference type="EMBL" id="MTV81116.1"/>
    </source>
</evidence>
<organism evidence="3 4">
    <name type="scientific">Secundilactobacillus folii</name>
    <dbReference type="NCBI Taxonomy" id="2678357"/>
    <lineage>
        <taxon>Bacteria</taxon>
        <taxon>Bacillati</taxon>
        <taxon>Bacillota</taxon>
        <taxon>Bacilli</taxon>
        <taxon>Lactobacillales</taxon>
        <taxon>Lactobacillaceae</taxon>
        <taxon>Secundilactobacillus</taxon>
    </lineage>
</organism>
<feature type="domain" description="Putative metallopeptidase" evidence="2">
    <location>
        <begin position="30"/>
        <end position="265"/>
    </location>
</feature>
<dbReference type="PANTHER" id="PTHR38730">
    <property type="entry name" value="SLL7028 PROTEIN"/>
    <property type="match status" value="1"/>
</dbReference>
<dbReference type="InterPro" id="IPR036465">
    <property type="entry name" value="vWFA_dom_sf"/>
</dbReference>
<protein>
    <recommendedName>
        <fullName evidence="5">VWA-like domain-containing protein</fullName>
    </recommendedName>
</protein>
<dbReference type="Proteomes" id="UP000466388">
    <property type="component" value="Unassembled WGS sequence"/>
</dbReference>
<dbReference type="Pfam" id="PF13203">
    <property type="entry name" value="DUF2201_N"/>
    <property type="match status" value="1"/>
</dbReference>
<gene>
    <name evidence="3" type="ORF">GM612_00420</name>
</gene>
<evidence type="ECO:0000259" key="1">
    <source>
        <dbReference type="Pfam" id="PF09967"/>
    </source>
</evidence>
<sequence>MLVTQLQELKQQTDNEKYTRQFRAIFQQFTRQMLNSQRFYGEMLLRLDKRIDRQLPVAMTLTTGEKLTLVLNPDQLAEVAHTDGELTAMLAHVVAHLAWQHPKRYAAQGNSSLVRLATDIVVNDHLQTLFPGAITRAKLNFKLGLHLPPELNSADYLRRIKAALATDKTGHKATQVKRILGQSPEDHRGWQPLSQTAKMQLAEIRNGAWQGTPDKQRGILPNRLQHELAPQTTHLALDWRQLIMLGLNGPLKRQQPAFNRFNRRQPYRLELPGRSLTSTRRLYFFIDESGSMSDSEVQTILAQVAQLLRRYRDQVTVLPFDAVVHADHQQRLAVASQLEFKRFAGGGTTFQAIFDWLQMQGANDLNAVVLILTDGHGEQRVDTHGLTNIIWGLTTSVADLSIKQPVGRVTVIHERS</sequence>
<feature type="domain" description="VWA-like" evidence="1">
    <location>
        <begin position="284"/>
        <end position="412"/>
    </location>
</feature>
<dbReference type="AlphaFoldDB" id="A0A7X2XT37"/>
<evidence type="ECO:0000313" key="4">
    <source>
        <dbReference type="Proteomes" id="UP000466388"/>
    </source>
</evidence>
<evidence type="ECO:0000259" key="2">
    <source>
        <dbReference type="Pfam" id="PF13203"/>
    </source>
</evidence>
<dbReference type="SUPFAM" id="SSF53300">
    <property type="entry name" value="vWA-like"/>
    <property type="match status" value="1"/>
</dbReference>
<name>A0A7X2XT37_9LACO</name>
<proteinExistence type="predicted"/>